<dbReference type="PANTHER" id="PTHR44846">
    <property type="entry name" value="MANNOSYL-D-GLYCERATE TRANSPORT/METABOLISM SYSTEM REPRESSOR MNGR-RELATED"/>
    <property type="match status" value="1"/>
</dbReference>
<dbReference type="CDD" id="cd07377">
    <property type="entry name" value="WHTH_GntR"/>
    <property type="match status" value="1"/>
</dbReference>
<dbReference type="PRINTS" id="PR00035">
    <property type="entry name" value="HTHGNTR"/>
</dbReference>
<dbReference type="InterPro" id="IPR011663">
    <property type="entry name" value="UTRA"/>
</dbReference>
<proteinExistence type="predicted"/>
<dbReference type="Pfam" id="PF07702">
    <property type="entry name" value="UTRA"/>
    <property type="match status" value="1"/>
</dbReference>
<dbReference type="EMBL" id="JACJVO010000042">
    <property type="protein sequence ID" value="MBB6735093.1"/>
    <property type="molecule type" value="Genomic_DNA"/>
</dbReference>
<evidence type="ECO:0000259" key="4">
    <source>
        <dbReference type="PROSITE" id="PS50949"/>
    </source>
</evidence>
<dbReference type="InterPro" id="IPR036388">
    <property type="entry name" value="WH-like_DNA-bd_sf"/>
</dbReference>
<dbReference type="InterPro" id="IPR000524">
    <property type="entry name" value="Tscrpt_reg_HTH_GntR"/>
</dbReference>
<comment type="caution">
    <text evidence="5">The sequence shown here is derived from an EMBL/GenBank/DDBJ whole genome shotgun (WGS) entry which is preliminary data.</text>
</comment>
<dbReference type="InterPro" id="IPR036390">
    <property type="entry name" value="WH_DNA-bd_sf"/>
</dbReference>
<dbReference type="SMART" id="SM00345">
    <property type="entry name" value="HTH_GNTR"/>
    <property type="match status" value="1"/>
</dbReference>
<accession>A0A7X0SW80</accession>
<dbReference type="PANTHER" id="PTHR44846:SF1">
    <property type="entry name" value="MANNOSYL-D-GLYCERATE TRANSPORT_METABOLISM SYSTEM REPRESSOR MNGR-RELATED"/>
    <property type="match status" value="1"/>
</dbReference>
<dbReference type="AlphaFoldDB" id="A0A7X0SW80"/>
<feature type="domain" description="HTH gntR-type" evidence="4">
    <location>
        <begin position="11"/>
        <end position="79"/>
    </location>
</feature>
<keyword evidence="1" id="KW-0805">Transcription regulation</keyword>
<evidence type="ECO:0000313" key="6">
    <source>
        <dbReference type="Proteomes" id="UP000564644"/>
    </source>
</evidence>
<dbReference type="Gene3D" id="3.40.1410.10">
    <property type="entry name" value="Chorismate lyase-like"/>
    <property type="match status" value="1"/>
</dbReference>
<gene>
    <name evidence="5" type="ORF">H7C18_29695</name>
</gene>
<keyword evidence="6" id="KW-1185">Reference proteome</keyword>
<keyword evidence="2" id="KW-0238">DNA-binding</keyword>
<dbReference type="SMART" id="SM00866">
    <property type="entry name" value="UTRA"/>
    <property type="match status" value="1"/>
</dbReference>
<dbReference type="InterPro" id="IPR028978">
    <property type="entry name" value="Chorismate_lyase_/UTRA_dom_sf"/>
</dbReference>
<keyword evidence="3" id="KW-0804">Transcription</keyword>
<dbReference type="PROSITE" id="PS50949">
    <property type="entry name" value="HTH_GNTR"/>
    <property type="match status" value="1"/>
</dbReference>
<evidence type="ECO:0000256" key="2">
    <source>
        <dbReference type="ARBA" id="ARBA00023125"/>
    </source>
</evidence>
<name>A0A7X0SW80_9BACL</name>
<organism evidence="5 6">
    <name type="scientific">Cohnella zeiphila</name>
    <dbReference type="NCBI Taxonomy" id="2761120"/>
    <lineage>
        <taxon>Bacteria</taxon>
        <taxon>Bacillati</taxon>
        <taxon>Bacillota</taxon>
        <taxon>Bacilli</taxon>
        <taxon>Bacillales</taxon>
        <taxon>Paenibacillaceae</taxon>
        <taxon>Cohnella</taxon>
    </lineage>
</organism>
<dbReference type="GO" id="GO:0045892">
    <property type="term" value="P:negative regulation of DNA-templated transcription"/>
    <property type="evidence" value="ECO:0007669"/>
    <property type="project" value="TreeGrafter"/>
</dbReference>
<reference evidence="5 6" key="1">
    <citation type="submission" date="2020-08" db="EMBL/GenBank/DDBJ databases">
        <title>Cohnella phylogeny.</title>
        <authorList>
            <person name="Dunlap C."/>
        </authorList>
    </citation>
    <scope>NUCLEOTIDE SEQUENCE [LARGE SCALE GENOMIC DNA]</scope>
    <source>
        <strain evidence="5 6">CBP 2801</strain>
    </source>
</reference>
<dbReference type="GO" id="GO:0003700">
    <property type="term" value="F:DNA-binding transcription factor activity"/>
    <property type="evidence" value="ECO:0007669"/>
    <property type="project" value="InterPro"/>
</dbReference>
<dbReference type="SUPFAM" id="SSF64288">
    <property type="entry name" value="Chorismate lyase-like"/>
    <property type="match status" value="1"/>
</dbReference>
<protein>
    <submittedName>
        <fullName evidence="5">GntR family transcriptional regulator</fullName>
    </submittedName>
</protein>
<sequence>MRTNHSREADVPVYQEIANILHGEIQQNLYPAGERIPSEQQLCRRFKVNRYTLRHSLDLLEQIGLIRSHQGKGYYVCGKPLDIEYPVTPVMRISDVIRKLGREPRAELIHEELAVPPSDVAEALRLSPGQLAYRLEILRFADDVPLSLNVTWLPEDVFPDLLSHTEMFRSLYGLLQQEYHMHLQRIGSTFRTAFPTLQEARWLQIQPSTNLLQIDSVMRDESNRRVEFTSAKYRGDLCKISIHFE</sequence>
<dbReference type="GO" id="GO:0003677">
    <property type="term" value="F:DNA binding"/>
    <property type="evidence" value="ECO:0007669"/>
    <property type="project" value="UniProtKB-KW"/>
</dbReference>
<dbReference type="RefSeq" id="WP_185132750.1">
    <property type="nucleotide sequence ID" value="NZ_JACJVO010000042.1"/>
</dbReference>
<evidence type="ECO:0000313" key="5">
    <source>
        <dbReference type="EMBL" id="MBB6735093.1"/>
    </source>
</evidence>
<evidence type="ECO:0000256" key="1">
    <source>
        <dbReference type="ARBA" id="ARBA00023015"/>
    </source>
</evidence>
<dbReference type="Proteomes" id="UP000564644">
    <property type="component" value="Unassembled WGS sequence"/>
</dbReference>
<dbReference type="InterPro" id="IPR050679">
    <property type="entry name" value="Bact_HTH_transcr_reg"/>
</dbReference>
<dbReference type="Pfam" id="PF00392">
    <property type="entry name" value="GntR"/>
    <property type="match status" value="1"/>
</dbReference>
<dbReference type="SUPFAM" id="SSF46785">
    <property type="entry name" value="Winged helix' DNA-binding domain"/>
    <property type="match status" value="1"/>
</dbReference>
<dbReference type="Gene3D" id="1.10.10.10">
    <property type="entry name" value="Winged helix-like DNA-binding domain superfamily/Winged helix DNA-binding domain"/>
    <property type="match status" value="1"/>
</dbReference>
<evidence type="ECO:0000256" key="3">
    <source>
        <dbReference type="ARBA" id="ARBA00023163"/>
    </source>
</evidence>